<reference evidence="3" key="1">
    <citation type="submission" date="2016-10" db="EMBL/GenBank/DDBJ databases">
        <authorList>
            <person name="Varghese N."/>
            <person name="Submissions S."/>
        </authorList>
    </citation>
    <scope>NUCLEOTIDE SEQUENCE [LARGE SCALE GENOMIC DNA]</scope>
    <source>
        <strain evidence="3">DSM 13078</strain>
    </source>
</reference>
<evidence type="ECO:0000256" key="1">
    <source>
        <dbReference type="SAM" id="MobiDB-lite"/>
    </source>
</evidence>
<evidence type="ECO:0000313" key="2">
    <source>
        <dbReference type="EMBL" id="SFC11490.1"/>
    </source>
</evidence>
<accession>A0A1I1GQY3</accession>
<protein>
    <submittedName>
        <fullName evidence="2">Uncharacterized protein</fullName>
    </submittedName>
</protein>
<sequence length="76" mass="8037">MGRRMQYGDGSTGRPMGEGPAAVSAGSRDGRGSSRYRGETCRRPTTADHVAGSIPDDRGIDVIGAIDRCRTSRSSH</sequence>
<evidence type="ECO:0000313" key="3">
    <source>
        <dbReference type="Proteomes" id="UP000199161"/>
    </source>
</evidence>
<proteinExistence type="predicted"/>
<dbReference type="EMBL" id="FOKW01000004">
    <property type="protein sequence ID" value="SFC11490.1"/>
    <property type="molecule type" value="Genomic_DNA"/>
</dbReference>
<keyword evidence="3" id="KW-1185">Reference proteome</keyword>
<organism evidence="2 3">
    <name type="scientific">Natronobacterium haloterrestre</name>
    <name type="common">Halobiforma haloterrestris</name>
    <dbReference type="NCBI Taxonomy" id="148448"/>
    <lineage>
        <taxon>Archaea</taxon>
        <taxon>Methanobacteriati</taxon>
        <taxon>Methanobacteriota</taxon>
        <taxon>Stenosarchaea group</taxon>
        <taxon>Halobacteria</taxon>
        <taxon>Halobacteriales</taxon>
        <taxon>Natrialbaceae</taxon>
        <taxon>Natronobacterium</taxon>
    </lineage>
</organism>
<name>A0A1I1GQY3_NATHA</name>
<dbReference type="AlphaFoldDB" id="A0A1I1GQY3"/>
<gene>
    <name evidence="2" type="ORF">SAMN05444422_104346</name>
</gene>
<feature type="compositionally biased region" description="Basic and acidic residues" evidence="1">
    <location>
        <begin position="28"/>
        <end position="46"/>
    </location>
</feature>
<dbReference type="Proteomes" id="UP000199161">
    <property type="component" value="Unassembled WGS sequence"/>
</dbReference>
<feature type="region of interest" description="Disordered" evidence="1">
    <location>
        <begin position="1"/>
        <end position="57"/>
    </location>
</feature>